<gene>
    <name evidence="6" type="ORF">ATH84_10452</name>
</gene>
<evidence type="ECO:0000256" key="2">
    <source>
        <dbReference type="ARBA" id="ARBA00022908"/>
    </source>
</evidence>
<dbReference type="Gene3D" id="1.10.443.10">
    <property type="entry name" value="Intergrase catalytic core"/>
    <property type="match status" value="1"/>
</dbReference>
<organism evidence="6 7">
    <name type="scientific">Paracoccus versutus</name>
    <name type="common">Thiobacillus versutus</name>
    <dbReference type="NCBI Taxonomy" id="34007"/>
    <lineage>
        <taxon>Bacteria</taxon>
        <taxon>Pseudomonadati</taxon>
        <taxon>Pseudomonadota</taxon>
        <taxon>Alphaproteobacteria</taxon>
        <taxon>Rhodobacterales</taxon>
        <taxon>Paracoccaceae</taxon>
        <taxon>Paracoccus</taxon>
    </lineage>
</organism>
<dbReference type="GO" id="GO:0015074">
    <property type="term" value="P:DNA integration"/>
    <property type="evidence" value="ECO:0007669"/>
    <property type="project" value="UniProtKB-KW"/>
</dbReference>
<dbReference type="EMBL" id="QUMX01000045">
    <property type="protein sequence ID" value="REG32431.1"/>
    <property type="molecule type" value="Genomic_DNA"/>
</dbReference>
<dbReference type="AlphaFoldDB" id="A0AAQ0HDR4"/>
<evidence type="ECO:0000256" key="4">
    <source>
        <dbReference type="ARBA" id="ARBA00023172"/>
    </source>
</evidence>
<sequence>MAGAQRYLLNRSGRFFARLVVPKDLRSIVGKTELRAPLGPDRRTAMKLLPGAVAHLQHQIAQAERKAAPANNLVAPARYPLAPDQIALSHYQQRIAFDDQMRNSPSYAVVSTIGIDDGYVEQLRAGIAGRLSDQELADLVGARIERFRAAGNLDAAPGSDEWRTIARALCSAELEALARVVERDDGDYTGQPSTPLLVNAEPPQDEPGPVNLAKLWNDYVAARKAAGFMKDGGRRQRPVIESLRQFLGHSDARKVTRKDLMSWRDDLLKRISAKTVAGIYLSTIRTLWAWAVENDRLPENVAENVKQAKPKRQRSRDPGYSDKEALAILNASRAYQPTPDPFGHIREHATTIAAKRWAPLLCAFSGARISEILQLRKADVFQEGDRWVMRISPDAGTVKAGDFRDVPIHRQIVALGFLDHVKAAKDGPLFNSSTDPAKSARSAQRQSERLAVWLHEQELVPHGLQPNHAWRHRLKTQARDLGLDMRIVNAIQGHSDKDMSDGYGTVSLTAKARVIDALPSYKLE</sequence>
<dbReference type="RefSeq" id="WP_243700293.1">
    <property type="nucleotide sequence ID" value="NZ_CP035287.1"/>
</dbReference>
<dbReference type="GO" id="GO:0003677">
    <property type="term" value="F:DNA binding"/>
    <property type="evidence" value="ECO:0007669"/>
    <property type="project" value="UniProtKB-KW"/>
</dbReference>
<evidence type="ECO:0000313" key="6">
    <source>
        <dbReference type="EMBL" id="REG32431.1"/>
    </source>
</evidence>
<feature type="domain" description="Tyr recombinase" evidence="5">
    <location>
        <begin position="314"/>
        <end position="516"/>
    </location>
</feature>
<dbReference type="InterPro" id="IPR011010">
    <property type="entry name" value="DNA_brk_join_enz"/>
</dbReference>
<name>A0AAQ0HDR4_PARVE</name>
<proteinExistence type="inferred from homology"/>
<evidence type="ECO:0000256" key="1">
    <source>
        <dbReference type="ARBA" id="ARBA00008857"/>
    </source>
</evidence>
<evidence type="ECO:0000313" key="7">
    <source>
        <dbReference type="Proteomes" id="UP000256794"/>
    </source>
</evidence>
<dbReference type="InterPro" id="IPR010998">
    <property type="entry name" value="Integrase_recombinase_N"/>
</dbReference>
<dbReference type="PANTHER" id="PTHR30349:SF41">
    <property type="entry name" value="INTEGRASE_RECOMBINASE PROTEIN MJ0367-RELATED"/>
    <property type="match status" value="1"/>
</dbReference>
<dbReference type="GO" id="GO:0006310">
    <property type="term" value="P:DNA recombination"/>
    <property type="evidence" value="ECO:0007669"/>
    <property type="project" value="UniProtKB-KW"/>
</dbReference>
<dbReference type="Gene3D" id="1.10.150.130">
    <property type="match status" value="1"/>
</dbReference>
<dbReference type="InterPro" id="IPR002104">
    <property type="entry name" value="Integrase_catalytic"/>
</dbReference>
<accession>A0AAQ0HDR4</accession>
<evidence type="ECO:0000256" key="3">
    <source>
        <dbReference type="ARBA" id="ARBA00023125"/>
    </source>
</evidence>
<comment type="similarity">
    <text evidence="1">Belongs to the 'phage' integrase family.</text>
</comment>
<dbReference type="Pfam" id="PF20172">
    <property type="entry name" value="DUF6538"/>
    <property type="match status" value="1"/>
</dbReference>
<dbReference type="SUPFAM" id="SSF56349">
    <property type="entry name" value="DNA breaking-rejoining enzymes"/>
    <property type="match status" value="1"/>
</dbReference>
<dbReference type="PROSITE" id="PS51898">
    <property type="entry name" value="TYR_RECOMBINASE"/>
    <property type="match status" value="1"/>
</dbReference>
<protein>
    <submittedName>
        <fullName evidence="6">Site-specific recombinase XerD</fullName>
    </submittedName>
</protein>
<dbReference type="InterPro" id="IPR050090">
    <property type="entry name" value="Tyrosine_recombinase_XerCD"/>
</dbReference>
<evidence type="ECO:0000259" key="5">
    <source>
        <dbReference type="PROSITE" id="PS51898"/>
    </source>
</evidence>
<keyword evidence="7" id="KW-1185">Reference proteome</keyword>
<dbReference type="InterPro" id="IPR046668">
    <property type="entry name" value="DUF6538"/>
</dbReference>
<keyword evidence="2" id="KW-0229">DNA integration</keyword>
<dbReference type="InterPro" id="IPR013762">
    <property type="entry name" value="Integrase-like_cat_sf"/>
</dbReference>
<dbReference type="PANTHER" id="PTHR30349">
    <property type="entry name" value="PHAGE INTEGRASE-RELATED"/>
    <property type="match status" value="1"/>
</dbReference>
<keyword evidence="4" id="KW-0233">DNA recombination</keyword>
<reference evidence="6 7" key="1">
    <citation type="submission" date="2018-08" db="EMBL/GenBank/DDBJ databases">
        <title>Genomic Encyclopedia of Archaeal and Bacterial Type Strains, Phase II (KMG-II): from individual species to whole genera.</title>
        <authorList>
            <person name="Goeker M."/>
        </authorList>
    </citation>
    <scope>NUCLEOTIDE SEQUENCE [LARGE SCALE GENOMIC DNA]</scope>
    <source>
        <strain evidence="6 7">DSM 582</strain>
    </source>
</reference>
<keyword evidence="3" id="KW-0238">DNA-binding</keyword>
<comment type="caution">
    <text evidence="6">The sequence shown here is derived from an EMBL/GenBank/DDBJ whole genome shotgun (WGS) entry which is preliminary data.</text>
</comment>
<dbReference type="Pfam" id="PF00589">
    <property type="entry name" value="Phage_integrase"/>
    <property type="match status" value="1"/>
</dbReference>
<dbReference type="Proteomes" id="UP000256794">
    <property type="component" value="Unassembled WGS sequence"/>
</dbReference>